<feature type="transmembrane region" description="Helical" evidence="6">
    <location>
        <begin position="70"/>
        <end position="91"/>
    </location>
</feature>
<feature type="transmembrane region" description="Helical" evidence="6">
    <location>
        <begin position="371"/>
        <end position="391"/>
    </location>
</feature>
<organism evidence="7 8">
    <name type="scientific">Pontibacter aydingkolensis</name>
    <dbReference type="NCBI Taxonomy" id="1911536"/>
    <lineage>
        <taxon>Bacteria</taxon>
        <taxon>Pseudomonadati</taxon>
        <taxon>Bacteroidota</taxon>
        <taxon>Cytophagia</taxon>
        <taxon>Cytophagales</taxon>
        <taxon>Hymenobacteraceae</taxon>
        <taxon>Pontibacter</taxon>
    </lineage>
</organism>
<dbReference type="PANTHER" id="PTHR42770:SF7">
    <property type="entry name" value="MEMBRANE PROTEIN"/>
    <property type="match status" value="1"/>
</dbReference>
<dbReference type="InterPro" id="IPR002293">
    <property type="entry name" value="AA/rel_permease1"/>
</dbReference>
<dbReference type="Pfam" id="PF13520">
    <property type="entry name" value="AA_permease_2"/>
    <property type="match status" value="1"/>
</dbReference>
<dbReference type="Proteomes" id="UP000813018">
    <property type="component" value="Unassembled WGS sequence"/>
</dbReference>
<keyword evidence="8" id="KW-1185">Reference proteome</keyword>
<feature type="transmembrane region" description="Helical" evidence="6">
    <location>
        <begin position="218"/>
        <end position="241"/>
    </location>
</feature>
<feature type="transmembrane region" description="Helical" evidence="6">
    <location>
        <begin position="153"/>
        <end position="175"/>
    </location>
</feature>
<evidence type="ECO:0000256" key="1">
    <source>
        <dbReference type="ARBA" id="ARBA00004651"/>
    </source>
</evidence>
<evidence type="ECO:0000256" key="6">
    <source>
        <dbReference type="SAM" id="Phobius"/>
    </source>
</evidence>
<keyword evidence="3 6" id="KW-0812">Transmembrane</keyword>
<evidence type="ECO:0000256" key="2">
    <source>
        <dbReference type="ARBA" id="ARBA00022475"/>
    </source>
</evidence>
<feature type="transmembrane region" description="Helical" evidence="6">
    <location>
        <begin position="12"/>
        <end position="32"/>
    </location>
</feature>
<comment type="caution">
    <text evidence="7">The sequence shown here is derived from an EMBL/GenBank/DDBJ whole genome shotgun (WGS) entry which is preliminary data.</text>
</comment>
<dbReference type="PIRSF" id="PIRSF006060">
    <property type="entry name" value="AA_transporter"/>
    <property type="match status" value="1"/>
</dbReference>
<evidence type="ECO:0000313" key="8">
    <source>
        <dbReference type="Proteomes" id="UP000813018"/>
    </source>
</evidence>
<feature type="transmembrane region" description="Helical" evidence="6">
    <location>
        <begin position="261"/>
        <end position="288"/>
    </location>
</feature>
<feature type="transmembrane region" description="Helical" evidence="6">
    <location>
        <begin position="123"/>
        <end position="141"/>
    </location>
</feature>
<evidence type="ECO:0000313" key="7">
    <source>
        <dbReference type="EMBL" id="MBW7468716.1"/>
    </source>
</evidence>
<protein>
    <submittedName>
        <fullName evidence="7">APC family permease</fullName>
    </submittedName>
</protein>
<feature type="transmembrane region" description="Helical" evidence="6">
    <location>
        <begin position="187"/>
        <end position="206"/>
    </location>
</feature>
<evidence type="ECO:0000256" key="3">
    <source>
        <dbReference type="ARBA" id="ARBA00022692"/>
    </source>
</evidence>
<gene>
    <name evidence="7" type="ORF">K0O23_16695</name>
</gene>
<keyword evidence="4 6" id="KW-1133">Transmembrane helix</keyword>
<name>A0ABS7CXZ7_9BACT</name>
<evidence type="ECO:0000256" key="4">
    <source>
        <dbReference type="ARBA" id="ARBA00022989"/>
    </source>
</evidence>
<sequence>MLKREITRWDLVLLLINSTIGAGIFGLPSKIYTLSGVYSLPALFICAIIVFVLVLNFAEVASRFSKTGGPYLYTLAAFGKVPAFIIGWLILITRVSTYAALINLLVTYLSFFSPDLQEEYKRIGMMIGITLVLTWVNYLGVRNSTILNNTLAIAKIVPLLIFVIAGVFFINFDLIDLQQPPPALSDFSSSVLVLIFAFTGFEAVLVNTGEVQQPGKNIPFALISSIFFVAVFYTLIQFVSIGTLPGLASSDKPITDAARLFMGPVGATLITFGAIVSISGTLNAVMLIGSRVPFALSEENQLPRFLSKLHNCYSTPVYSLLIFAAISLFASISGSFIYAVSISVISKILIFMVVCMAMIRLRKKDTAKVAYFKLPYGYFFAIAGILASVWLLSSSRSTELLDVFITMAIGMLLLGAFKLAQRKIKI</sequence>
<feature type="transmembrane region" description="Helical" evidence="6">
    <location>
        <begin position="309"/>
        <end position="330"/>
    </location>
</feature>
<feature type="transmembrane region" description="Helical" evidence="6">
    <location>
        <begin position="403"/>
        <end position="420"/>
    </location>
</feature>
<keyword evidence="2" id="KW-1003">Cell membrane</keyword>
<reference evidence="7 8" key="1">
    <citation type="journal article" date="2016" name="Int. J. Syst. Evol. Microbiol.">
        <title>Pontibacter aydingkolensis sp. nov., isolated from soil of a salt lake.</title>
        <authorList>
            <person name="Osman G."/>
            <person name="Zhang T."/>
            <person name="Lou K."/>
            <person name="Gao Y."/>
            <person name="Chang W."/>
            <person name="Lin Q."/>
            <person name="Yang H.M."/>
            <person name="Huo X.D."/>
            <person name="Wang N."/>
        </authorList>
    </citation>
    <scope>NUCLEOTIDE SEQUENCE [LARGE SCALE GENOMIC DNA]</scope>
    <source>
        <strain evidence="7 8">KACC 19255</strain>
    </source>
</reference>
<feature type="transmembrane region" description="Helical" evidence="6">
    <location>
        <begin position="38"/>
        <end position="58"/>
    </location>
</feature>
<dbReference type="Gene3D" id="1.20.1740.10">
    <property type="entry name" value="Amino acid/polyamine transporter I"/>
    <property type="match status" value="1"/>
</dbReference>
<accession>A0ABS7CXZ7</accession>
<dbReference type="PANTHER" id="PTHR42770">
    <property type="entry name" value="AMINO ACID TRANSPORTER-RELATED"/>
    <property type="match status" value="1"/>
</dbReference>
<dbReference type="InterPro" id="IPR050367">
    <property type="entry name" value="APC_superfamily"/>
</dbReference>
<dbReference type="EMBL" id="JAHYXK010000018">
    <property type="protein sequence ID" value="MBW7468716.1"/>
    <property type="molecule type" value="Genomic_DNA"/>
</dbReference>
<feature type="transmembrane region" description="Helical" evidence="6">
    <location>
        <begin position="336"/>
        <end position="359"/>
    </location>
</feature>
<dbReference type="RefSeq" id="WP_219878590.1">
    <property type="nucleotide sequence ID" value="NZ_JAHYXK010000018.1"/>
</dbReference>
<comment type="subcellular location">
    <subcellularLocation>
        <location evidence="1">Cell membrane</location>
        <topology evidence="1">Multi-pass membrane protein</topology>
    </subcellularLocation>
</comment>
<evidence type="ECO:0000256" key="5">
    <source>
        <dbReference type="ARBA" id="ARBA00023136"/>
    </source>
</evidence>
<proteinExistence type="predicted"/>
<keyword evidence="5 6" id="KW-0472">Membrane</keyword>